<accession>A0AAE0T9H6</accession>
<sequence>MFKQPPPSHIHNPCISNPVEVLFSTLKRYSGGAIAGIVVGSLVGLGLIIGVIVCCCCVQRRRATSGQILQPQINHGFTVMTATTTTNGTQMQTTQLPPETYPPSYQTTPQFIGGYVPYIPTNEAINKPYGSPPPAYDQLARN</sequence>
<dbReference type="EMBL" id="JAEAOA010000205">
    <property type="protein sequence ID" value="KAK3605824.1"/>
    <property type="molecule type" value="Genomic_DNA"/>
</dbReference>
<keyword evidence="1" id="KW-0472">Membrane</keyword>
<evidence type="ECO:0008006" key="4">
    <source>
        <dbReference type="Google" id="ProtNLM"/>
    </source>
</evidence>
<comment type="caution">
    <text evidence="2">The sequence shown here is derived from an EMBL/GenBank/DDBJ whole genome shotgun (WGS) entry which is preliminary data.</text>
</comment>
<evidence type="ECO:0000256" key="1">
    <source>
        <dbReference type="SAM" id="Phobius"/>
    </source>
</evidence>
<keyword evidence="1" id="KW-0812">Transmembrane</keyword>
<keyword evidence="1" id="KW-1133">Transmembrane helix</keyword>
<dbReference type="AlphaFoldDB" id="A0AAE0T9H6"/>
<proteinExistence type="predicted"/>
<reference evidence="2" key="1">
    <citation type="journal article" date="2021" name="Genome Biol. Evol.">
        <title>A High-Quality Reference Genome for a Parasitic Bivalve with Doubly Uniparental Inheritance (Bivalvia: Unionida).</title>
        <authorList>
            <person name="Smith C.H."/>
        </authorList>
    </citation>
    <scope>NUCLEOTIDE SEQUENCE</scope>
    <source>
        <strain evidence="2">CHS0354</strain>
    </source>
</reference>
<dbReference type="Proteomes" id="UP001195483">
    <property type="component" value="Unassembled WGS sequence"/>
</dbReference>
<name>A0AAE0T9H6_9BIVA</name>
<feature type="transmembrane region" description="Helical" evidence="1">
    <location>
        <begin position="33"/>
        <end position="58"/>
    </location>
</feature>
<evidence type="ECO:0000313" key="3">
    <source>
        <dbReference type="Proteomes" id="UP001195483"/>
    </source>
</evidence>
<reference evidence="2" key="2">
    <citation type="journal article" date="2021" name="Genome Biol. Evol.">
        <title>Developing a high-quality reference genome for a parasitic bivalve with doubly uniparental inheritance (Bivalvia: Unionida).</title>
        <authorList>
            <person name="Smith C.H."/>
        </authorList>
    </citation>
    <scope>NUCLEOTIDE SEQUENCE</scope>
    <source>
        <strain evidence="2">CHS0354</strain>
        <tissue evidence="2">Mantle</tissue>
    </source>
</reference>
<organism evidence="2 3">
    <name type="scientific">Potamilus streckersoni</name>
    <dbReference type="NCBI Taxonomy" id="2493646"/>
    <lineage>
        <taxon>Eukaryota</taxon>
        <taxon>Metazoa</taxon>
        <taxon>Spiralia</taxon>
        <taxon>Lophotrochozoa</taxon>
        <taxon>Mollusca</taxon>
        <taxon>Bivalvia</taxon>
        <taxon>Autobranchia</taxon>
        <taxon>Heteroconchia</taxon>
        <taxon>Palaeoheterodonta</taxon>
        <taxon>Unionida</taxon>
        <taxon>Unionoidea</taxon>
        <taxon>Unionidae</taxon>
        <taxon>Ambleminae</taxon>
        <taxon>Lampsilini</taxon>
        <taxon>Potamilus</taxon>
    </lineage>
</organism>
<keyword evidence="3" id="KW-1185">Reference proteome</keyword>
<protein>
    <recommendedName>
        <fullName evidence="4">Cysteine and tyrosine-rich protein 1</fullName>
    </recommendedName>
</protein>
<reference evidence="2" key="3">
    <citation type="submission" date="2023-05" db="EMBL/GenBank/DDBJ databases">
        <authorList>
            <person name="Smith C.H."/>
        </authorList>
    </citation>
    <scope>NUCLEOTIDE SEQUENCE</scope>
    <source>
        <strain evidence="2">CHS0354</strain>
        <tissue evidence="2">Mantle</tissue>
    </source>
</reference>
<gene>
    <name evidence="2" type="ORF">CHS0354_002457</name>
</gene>
<evidence type="ECO:0000313" key="2">
    <source>
        <dbReference type="EMBL" id="KAK3605824.1"/>
    </source>
</evidence>